<dbReference type="RefSeq" id="WP_147298511.1">
    <property type="nucleotide sequence ID" value="NZ_QRDQ01000009.1"/>
</dbReference>
<dbReference type="Proteomes" id="UP000257004">
    <property type="component" value="Unassembled WGS sequence"/>
</dbReference>
<accession>A0A3D9FSD2</accession>
<keyword evidence="1" id="KW-0472">Membrane</keyword>
<feature type="transmembrane region" description="Helical" evidence="1">
    <location>
        <begin position="152"/>
        <end position="176"/>
    </location>
</feature>
<feature type="transmembrane region" description="Helical" evidence="1">
    <location>
        <begin position="101"/>
        <end position="121"/>
    </location>
</feature>
<gene>
    <name evidence="2" type="ORF">BD847_2606</name>
</gene>
<sequence>MAVKKSVLEQLSDRELENYIKPETTFVPEATKIAFEILKKRGREFSSEETDSINFLIHKTEDKKIRPIHENHIKASNFIFISIAIGIINFLLAVKFSQNKIGFFSAFIAFIFIGIIGYLIREGRDLKVFLLVLFLLGLLGSIPALISDLTYFPISGILSLSQTILQLLAIIFLFMIPKKFESINNNEFETWLSSENGEDIENSKL</sequence>
<dbReference type="OrthoDB" id="1253310at2"/>
<reference evidence="2 3" key="1">
    <citation type="submission" date="2018-07" db="EMBL/GenBank/DDBJ databases">
        <title>Genomic Encyclopedia of Archaeal and Bacterial Type Strains, Phase II (KMG-II): from individual species to whole genera.</title>
        <authorList>
            <person name="Goeker M."/>
        </authorList>
    </citation>
    <scope>NUCLEOTIDE SEQUENCE [LARGE SCALE GENOMIC DNA]</scope>
    <source>
        <strain evidence="2 3">DSM 25795</strain>
    </source>
</reference>
<feature type="transmembrane region" description="Helical" evidence="1">
    <location>
        <begin position="75"/>
        <end position="95"/>
    </location>
</feature>
<evidence type="ECO:0000256" key="1">
    <source>
        <dbReference type="SAM" id="Phobius"/>
    </source>
</evidence>
<evidence type="ECO:0000313" key="3">
    <source>
        <dbReference type="Proteomes" id="UP000257004"/>
    </source>
</evidence>
<organism evidence="2 3">
    <name type="scientific">Flavobacterium cutihirudinis</name>
    <dbReference type="NCBI Taxonomy" id="1265740"/>
    <lineage>
        <taxon>Bacteria</taxon>
        <taxon>Pseudomonadati</taxon>
        <taxon>Bacteroidota</taxon>
        <taxon>Flavobacteriia</taxon>
        <taxon>Flavobacteriales</taxon>
        <taxon>Flavobacteriaceae</taxon>
        <taxon>Flavobacterium</taxon>
    </lineage>
</organism>
<dbReference type="EMBL" id="QRDQ01000009">
    <property type="protein sequence ID" value="RED23547.1"/>
    <property type="molecule type" value="Genomic_DNA"/>
</dbReference>
<keyword evidence="1" id="KW-1133">Transmembrane helix</keyword>
<name>A0A3D9FSD2_9FLAO</name>
<evidence type="ECO:0000313" key="2">
    <source>
        <dbReference type="EMBL" id="RED23547.1"/>
    </source>
</evidence>
<proteinExistence type="predicted"/>
<keyword evidence="1" id="KW-0812">Transmembrane</keyword>
<dbReference type="AlphaFoldDB" id="A0A3D9FSD2"/>
<feature type="transmembrane region" description="Helical" evidence="1">
    <location>
        <begin position="128"/>
        <end position="146"/>
    </location>
</feature>
<comment type="caution">
    <text evidence="2">The sequence shown here is derived from an EMBL/GenBank/DDBJ whole genome shotgun (WGS) entry which is preliminary data.</text>
</comment>
<protein>
    <submittedName>
        <fullName evidence="2">Uncharacterized protein</fullName>
    </submittedName>
</protein>
<keyword evidence="3" id="KW-1185">Reference proteome</keyword>